<dbReference type="GO" id="GO:0005737">
    <property type="term" value="C:cytoplasm"/>
    <property type="evidence" value="ECO:0007669"/>
    <property type="project" value="UniProtKB-ARBA"/>
</dbReference>
<evidence type="ECO:0000256" key="6">
    <source>
        <dbReference type="ARBA" id="ARBA00023136"/>
    </source>
</evidence>
<comment type="subcellular location">
    <subcellularLocation>
        <location evidence="1">Membrane</location>
        <topology evidence="1">Multi-pass membrane protein</topology>
    </subcellularLocation>
</comment>
<evidence type="ECO:0000256" key="1">
    <source>
        <dbReference type="ARBA" id="ARBA00004141"/>
    </source>
</evidence>
<evidence type="ECO:0000313" key="8">
    <source>
        <dbReference type="EMBL" id="CAE0764195.1"/>
    </source>
</evidence>
<dbReference type="InterPro" id="IPR004240">
    <property type="entry name" value="EMP70"/>
</dbReference>
<feature type="transmembrane region" description="Helical" evidence="7">
    <location>
        <begin position="505"/>
        <end position="531"/>
    </location>
</feature>
<evidence type="ECO:0000256" key="4">
    <source>
        <dbReference type="ARBA" id="ARBA00022729"/>
    </source>
</evidence>
<reference evidence="8" key="1">
    <citation type="submission" date="2021-01" db="EMBL/GenBank/DDBJ databases">
        <authorList>
            <person name="Corre E."/>
            <person name="Pelletier E."/>
            <person name="Niang G."/>
            <person name="Scheremetjew M."/>
            <person name="Finn R."/>
            <person name="Kale V."/>
            <person name="Holt S."/>
            <person name="Cochrane G."/>
            <person name="Meng A."/>
            <person name="Brown T."/>
            <person name="Cohen L."/>
        </authorList>
    </citation>
    <scope>NUCLEOTIDE SEQUENCE</scope>
    <source>
        <strain evidence="8">CCMP645</strain>
    </source>
</reference>
<dbReference type="InterPro" id="IPR036259">
    <property type="entry name" value="MFS_trans_sf"/>
</dbReference>
<dbReference type="SUPFAM" id="SSF103473">
    <property type="entry name" value="MFS general substrate transporter"/>
    <property type="match status" value="1"/>
</dbReference>
<feature type="transmembrane region" description="Helical" evidence="7">
    <location>
        <begin position="607"/>
        <end position="637"/>
    </location>
</feature>
<organism evidence="8">
    <name type="scientific">Chrysotila carterae</name>
    <name type="common">Marine alga</name>
    <name type="synonym">Syracosphaera carterae</name>
    <dbReference type="NCBI Taxonomy" id="13221"/>
    <lineage>
        <taxon>Eukaryota</taxon>
        <taxon>Haptista</taxon>
        <taxon>Haptophyta</taxon>
        <taxon>Prymnesiophyceae</taxon>
        <taxon>Isochrysidales</taxon>
        <taxon>Isochrysidaceae</taxon>
        <taxon>Chrysotila</taxon>
    </lineage>
</organism>
<name>A0A7S4BFB6_CHRCT</name>
<dbReference type="PANTHER" id="PTHR10766">
    <property type="entry name" value="TRANSMEMBRANE 9 SUPERFAMILY PROTEIN"/>
    <property type="match status" value="1"/>
</dbReference>
<dbReference type="EMBL" id="HBIZ01026543">
    <property type="protein sequence ID" value="CAE0764195.1"/>
    <property type="molecule type" value="Transcribed_RNA"/>
</dbReference>
<feature type="transmembrane region" description="Helical" evidence="7">
    <location>
        <begin position="454"/>
        <end position="477"/>
    </location>
</feature>
<feature type="chain" id="PRO_5031603769" description="Transmembrane 9 superfamily member" evidence="7">
    <location>
        <begin position="24"/>
        <end position="647"/>
    </location>
</feature>
<evidence type="ECO:0000256" key="7">
    <source>
        <dbReference type="RuleBase" id="RU363079"/>
    </source>
</evidence>
<feature type="transmembrane region" description="Helical" evidence="7">
    <location>
        <begin position="285"/>
        <end position="307"/>
    </location>
</feature>
<dbReference type="GO" id="GO:0072657">
    <property type="term" value="P:protein localization to membrane"/>
    <property type="evidence" value="ECO:0007669"/>
    <property type="project" value="TreeGrafter"/>
</dbReference>
<dbReference type="PANTHER" id="PTHR10766:SF111">
    <property type="entry name" value="TRANSMEMBRANE 9 SUPERFAMILY MEMBER 2"/>
    <property type="match status" value="1"/>
</dbReference>
<feature type="transmembrane region" description="Helical" evidence="7">
    <location>
        <begin position="422"/>
        <end position="442"/>
    </location>
</feature>
<protein>
    <recommendedName>
        <fullName evidence="7">Transmembrane 9 superfamily member</fullName>
    </recommendedName>
</protein>
<sequence length="647" mass="72625">MLLASPTAAKVALLAGAFASSSAFYLPGVAPIDYEDGARVDLKVNKLTSTKTQLPYEWYSLPFCRPAEVVTMAENLGEVMRGDKIENSPYEIHMHKEETCKVLCRMVYTTEQILDFSSKVSEDYRVNWIVDNLPAATRIVEPATTNAPARIISIYERGFPLGFKGSADIPGTKPGVNYLYNHHRIVFKYHTEPQAFDGARLVGFEVEPFSVKHSYEAPFERAGGSLAPLSTCGVGKPVTHTLPAQPADAAGEVIWTYDVSWEYSDVKWASRWDVYLYATDEQIHWFSIVNSFMIVLFLTGMLAMIMLRTLHRDLRRYNDAEAKEEAAEESGWKLVHGDVFRPPKRAALLSVYVGTGVQVLAMTVVTMFFAVFGFLSPSNRGALMTAMILLFTLMGALGGLVSARLYKAMNGSDWRTTTLKTAFMFPGIVFGIFFALNLLIWGQKSSGAVPFSTLLALLVMWFCISVPLVYLGSYFGYRMQRLEFPTKTNLIPRSVPTQAWYTHPVFSVLVGGVLPFGAVFIELFFILSSIWLHQYYYVFGFLLIVFIILIITCAEITIVMCYFQLCAEDYDWWWRAFLTSGSSGLYLFAYSLVYMATKMVMTRGISILLYVGYMLIMAYSFFMLTGAVGFLACFAFVRAIYGAVKVE</sequence>
<keyword evidence="5 7" id="KW-1133">Transmembrane helix</keyword>
<dbReference type="GO" id="GO:0016020">
    <property type="term" value="C:membrane"/>
    <property type="evidence" value="ECO:0007669"/>
    <property type="project" value="UniProtKB-SubCell"/>
</dbReference>
<feature type="signal peptide" evidence="7">
    <location>
        <begin position="1"/>
        <end position="23"/>
    </location>
</feature>
<dbReference type="AlphaFoldDB" id="A0A7S4BFB6"/>
<evidence type="ECO:0000256" key="3">
    <source>
        <dbReference type="ARBA" id="ARBA00022692"/>
    </source>
</evidence>
<comment type="similarity">
    <text evidence="2 7">Belongs to the nonaspanin (TM9SF) (TC 9.A.2) family.</text>
</comment>
<dbReference type="Pfam" id="PF02990">
    <property type="entry name" value="EMP70"/>
    <property type="match status" value="1"/>
</dbReference>
<feature type="transmembrane region" description="Helical" evidence="7">
    <location>
        <begin position="351"/>
        <end position="375"/>
    </location>
</feature>
<proteinExistence type="inferred from homology"/>
<evidence type="ECO:0000256" key="5">
    <source>
        <dbReference type="ARBA" id="ARBA00022989"/>
    </source>
</evidence>
<gene>
    <name evidence="8" type="ORF">PCAR00345_LOCUS16807</name>
</gene>
<keyword evidence="3 7" id="KW-0812">Transmembrane</keyword>
<feature type="transmembrane region" description="Helical" evidence="7">
    <location>
        <begin position="381"/>
        <end position="401"/>
    </location>
</feature>
<accession>A0A7S4BFB6</accession>
<evidence type="ECO:0000256" key="2">
    <source>
        <dbReference type="ARBA" id="ARBA00005227"/>
    </source>
</evidence>
<feature type="transmembrane region" description="Helical" evidence="7">
    <location>
        <begin position="537"/>
        <end position="565"/>
    </location>
</feature>
<feature type="transmembrane region" description="Helical" evidence="7">
    <location>
        <begin position="572"/>
        <end position="595"/>
    </location>
</feature>
<keyword evidence="4 7" id="KW-0732">Signal</keyword>
<keyword evidence="6 7" id="KW-0472">Membrane</keyword>